<comment type="caution">
    <text evidence="1">The sequence shown here is derived from an EMBL/GenBank/DDBJ whole genome shotgun (WGS) entry which is preliminary data.</text>
</comment>
<keyword evidence="2" id="KW-1185">Reference proteome</keyword>
<protein>
    <submittedName>
        <fullName evidence="1">Uncharacterized protein</fullName>
    </submittedName>
</protein>
<sequence>MAAETILIKKLKNVAIKSSFIDGPKSNYSQTLYFRCGTRIFNPWCLAAPEKSVAALSGTRKCQRDQSAIFGHGWLENAIYIS</sequence>
<accession>A0AAV4TLY2</accession>
<dbReference type="AlphaFoldDB" id="A0AAV4TLY2"/>
<evidence type="ECO:0000313" key="2">
    <source>
        <dbReference type="Proteomes" id="UP001054945"/>
    </source>
</evidence>
<gene>
    <name evidence="1" type="ORF">CEXT_562111</name>
</gene>
<organism evidence="1 2">
    <name type="scientific">Caerostris extrusa</name>
    <name type="common">Bark spider</name>
    <name type="synonym">Caerostris bankana</name>
    <dbReference type="NCBI Taxonomy" id="172846"/>
    <lineage>
        <taxon>Eukaryota</taxon>
        <taxon>Metazoa</taxon>
        <taxon>Ecdysozoa</taxon>
        <taxon>Arthropoda</taxon>
        <taxon>Chelicerata</taxon>
        <taxon>Arachnida</taxon>
        <taxon>Araneae</taxon>
        <taxon>Araneomorphae</taxon>
        <taxon>Entelegynae</taxon>
        <taxon>Araneoidea</taxon>
        <taxon>Araneidae</taxon>
        <taxon>Caerostris</taxon>
    </lineage>
</organism>
<reference evidence="1 2" key="1">
    <citation type="submission" date="2021-06" db="EMBL/GenBank/DDBJ databases">
        <title>Caerostris extrusa draft genome.</title>
        <authorList>
            <person name="Kono N."/>
            <person name="Arakawa K."/>
        </authorList>
    </citation>
    <scope>NUCLEOTIDE SEQUENCE [LARGE SCALE GENOMIC DNA]</scope>
</reference>
<evidence type="ECO:0000313" key="1">
    <source>
        <dbReference type="EMBL" id="GIY46466.1"/>
    </source>
</evidence>
<dbReference type="Proteomes" id="UP001054945">
    <property type="component" value="Unassembled WGS sequence"/>
</dbReference>
<proteinExistence type="predicted"/>
<name>A0AAV4TLY2_CAEEX</name>
<dbReference type="EMBL" id="BPLR01011422">
    <property type="protein sequence ID" value="GIY46466.1"/>
    <property type="molecule type" value="Genomic_DNA"/>
</dbReference>